<proteinExistence type="predicted"/>
<evidence type="ECO:0000313" key="2">
    <source>
        <dbReference type="Proteomes" id="UP001476798"/>
    </source>
</evidence>
<reference evidence="1 2" key="1">
    <citation type="submission" date="2021-06" db="EMBL/GenBank/DDBJ databases">
        <authorList>
            <person name="Palmer J.M."/>
        </authorList>
    </citation>
    <scope>NUCLEOTIDE SEQUENCE [LARGE SCALE GENOMIC DNA]</scope>
    <source>
        <strain evidence="1 2">GA_2019</strain>
        <tissue evidence="1">Muscle</tissue>
    </source>
</reference>
<comment type="caution">
    <text evidence="1">The sequence shown here is derived from an EMBL/GenBank/DDBJ whole genome shotgun (WGS) entry which is preliminary data.</text>
</comment>
<protein>
    <submittedName>
        <fullName evidence="1">Uncharacterized protein</fullName>
    </submittedName>
</protein>
<accession>A0ABV0MGM3</accession>
<name>A0ABV0MGM3_9TELE</name>
<evidence type="ECO:0000313" key="1">
    <source>
        <dbReference type="EMBL" id="MEQ2157272.1"/>
    </source>
</evidence>
<keyword evidence="2" id="KW-1185">Reference proteome</keyword>
<gene>
    <name evidence="1" type="ORF">GOODEAATRI_000218</name>
</gene>
<organism evidence="1 2">
    <name type="scientific">Goodea atripinnis</name>
    <dbReference type="NCBI Taxonomy" id="208336"/>
    <lineage>
        <taxon>Eukaryota</taxon>
        <taxon>Metazoa</taxon>
        <taxon>Chordata</taxon>
        <taxon>Craniata</taxon>
        <taxon>Vertebrata</taxon>
        <taxon>Euteleostomi</taxon>
        <taxon>Actinopterygii</taxon>
        <taxon>Neopterygii</taxon>
        <taxon>Teleostei</taxon>
        <taxon>Neoteleostei</taxon>
        <taxon>Acanthomorphata</taxon>
        <taxon>Ovalentaria</taxon>
        <taxon>Atherinomorphae</taxon>
        <taxon>Cyprinodontiformes</taxon>
        <taxon>Goodeidae</taxon>
        <taxon>Goodea</taxon>
    </lineage>
</organism>
<dbReference type="EMBL" id="JAHRIO010000006">
    <property type="protein sequence ID" value="MEQ2157272.1"/>
    <property type="molecule type" value="Genomic_DNA"/>
</dbReference>
<sequence length="148" mass="15114">MASDSNAKRALETRSSFRPGHPVLSRSFGLTSACLAELAALRRSGSVLGLLSSGLVPVGFGAADVDLALLSQPGLDPWAPAVVVVGPLWLLSRGCADREQLDARVLRTAAAGSSPPAPLQAAVCLSGLLLFDPSAGLGFAVIVEGIFH</sequence>
<dbReference type="Proteomes" id="UP001476798">
    <property type="component" value="Unassembled WGS sequence"/>
</dbReference>